<name>A0ACB8BKE6_9AGAM</name>
<comment type="caution">
    <text evidence="1">The sequence shown here is derived from an EMBL/GenBank/DDBJ whole genome shotgun (WGS) entry which is preliminary data.</text>
</comment>
<keyword evidence="2" id="KW-1185">Reference proteome</keyword>
<dbReference type="EMBL" id="MU266384">
    <property type="protein sequence ID" value="KAH7926361.1"/>
    <property type="molecule type" value="Genomic_DNA"/>
</dbReference>
<sequence length="209" mass="23001">FVVISLLHTRHHTPVQKRTPNPAYASKDATFDFPIFLSTADRLGSLEVVVWDRETLLTKEYLGEVALPLGEWFAGREGADGYGFGEGETSANLVSTRASTHVSGSVQIKLGFVPAPGTHSAMEFDEVFEELVKRSRPSLVSAPPVSCRFAFHFVFFERKASARSAHTNLGPHTKTTGGSARTRKAQRTRMTGTIRHSVNHNLMTYHSSA</sequence>
<protein>
    <submittedName>
        <fullName evidence="1">Uncharacterized protein</fullName>
    </submittedName>
</protein>
<feature type="non-terminal residue" evidence="1">
    <location>
        <position position="1"/>
    </location>
</feature>
<organism evidence="1 2">
    <name type="scientific">Leucogyrophana mollusca</name>
    <dbReference type="NCBI Taxonomy" id="85980"/>
    <lineage>
        <taxon>Eukaryota</taxon>
        <taxon>Fungi</taxon>
        <taxon>Dikarya</taxon>
        <taxon>Basidiomycota</taxon>
        <taxon>Agaricomycotina</taxon>
        <taxon>Agaricomycetes</taxon>
        <taxon>Agaricomycetidae</taxon>
        <taxon>Boletales</taxon>
        <taxon>Boletales incertae sedis</taxon>
        <taxon>Leucogyrophana</taxon>
    </lineage>
</organism>
<gene>
    <name evidence="1" type="ORF">BV22DRAFT_1009230</name>
</gene>
<accession>A0ACB8BKE6</accession>
<evidence type="ECO:0000313" key="1">
    <source>
        <dbReference type="EMBL" id="KAH7926361.1"/>
    </source>
</evidence>
<evidence type="ECO:0000313" key="2">
    <source>
        <dbReference type="Proteomes" id="UP000790709"/>
    </source>
</evidence>
<dbReference type="Proteomes" id="UP000790709">
    <property type="component" value="Unassembled WGS sequence"/>
</dbReference>
<proteinExistence type="predicted"/>
<reference evidence="1" key="1">
    <citation type="journal article" date="2021" name="New Phytol.">
        <title>Evolutionary innovations through gain and loss of genes in the ectomycorrhizal Boletales.</title>
        <authorList>
            <person name="Wu G."/>
            <person name="Miyauchi S."/>
            <person name="Morin E."/>
            <person name="Kuo A."/>
            <person name="Drula E."/>
            <person name="Varga T."/>
            <person name="Kohler A."/>
            <person name="Feng B."/>
            <person name="Cao Y."/>
            <person name="Lipzen A."/>
            <person name="Daum C."/>
            <person name="Hundley H."/>
            <person name="Pangilinan J."/>
            <person name="Johnson J."/>
            <person name="Barry K."/>
            <person name="LaButti K."/>
            <person name="Ng V."/>
            <person name="Ahrendt S."/>
            <person name="Min B."/>
            <person name="Choi I.G."/>
            <person name="Park H."/>
            <person name="Plett J.M."/>
            <person name="Magnuson J."/>
            <person name="Spatafora J.W."/>
            <person name="Nagy L.G."/>
            <person name="Henrissat B."/>
            <person name="Grigoriev I.V."/>
            <person name="Yang Z.L."/>
            <person name="Xu J."/>
            <person name="Martin F.M."/>
        </authorList>
    </citation>
    <scope>NUCLEOTIDE SEQUENCE</scope>
    <source>
        <strain evidence="1">KUC20120723A-06</strain>
    </source>
</reference>